<reference evidence="2" key="1">
    <citation type="submission" date="2016-07" db="EMBL/GenBank/DDBJ databases">
        <title>Sequence Frankia sp. strain CcI1.17.</title>
        <authorList>
            <person name="Ghodhbane-Gtari F."/>
            <person name="Swanson E."/>
            <person name="Gueddou A."/>
            <person name="Morris K."/>
            <person name="Hezbri K."/>
            <person name="Ktari A."/>
            <person name="Nouioui I."/>
            <person name="Abebe-Akele F."/>
            <person name="Simpson S."/>
            <person name="Thomas K."/>
            <person name="Gtari M."/>
            <person name="Tisa L.S."/>
            <person name="Hurst S."/>
        </authorList>
    </citation>
    <scope>NUCLEOTIDE SEQUENCE [LARGE SCALE GENOMIC DNA]</scope>
    <source>
        <strain evidence="2">Cc1.17</strain>
    </source>
</reference>
<evidence type="ECO:0000313" key="2">
    <source>
        <dbReference type="Proteomes" id="UP000179627"/>
    </source>
</evidence>
<evidence type="ECO:0000313" key="1">
    <source>
        <dbReference type="EMBL" id="OHV31152.1"/>
    </source>
</evidence>
<name>A0A1S1QDL0_9ACTN</name>
<dbReference type="EMBL" id="MBLM01000147">
    <property type="protein sequence ID" value="OHV31152.1"/>
    <property type="molecule type" value="Genomic_DNA"/>
</dbReference>
<accession>A0A1S1QDL0</accession>
<proteinExistence type="predicted"/>
<gene>
    <name evidence="1" type="ORF">CC117_26860</name>
</gene>
<sequence>MGPPERKTNTMPLHVLTDAGAGVTPTAACWPDTVRASAWPAGAGGPEHPLIERIAADATDADALPRLAEARGR</sequence>
<keyword evidence="2" id="KW-1185">Reference proteome</keyword>
<comment type="caution">
    <text evidence="1">The sequence shown here is derived from an EMBL/GenBank/DDBJ whole genome shotgun (WGS) entry which is preliminary data.</text>
</comment>
<dbReference type="AlphaFoldDB" id="A0A1S1QDL0"/>
<organism evidence="1 2">
    <name type="scientific">Parafrankia colletiae</name>
    <dbReference type="NCBI Taxonomy" id="573497"/>
    <lineage>
        <taxon>Bacteria</taxon>
        <taxon>Bacillati</taxon>
        <taxon>Actinomycetota</taxon>
        <taxon>Actinomycetes</taxon>
        <taxon>Frankiales</taxon>
        <taxon>Frankiaceae</taxon>
        <taxon>Parafrankia</taxon>
    </lineage>
</organism>
<protein>
    <submittedName>
        <fullName evidence="1">Uncharacterized protein</fullName>
    </submittedName>
</protein>
<dbReference type="Proteomes" id="UP000179627">
    <property type="component" value="Unassembled WGS sequence"/>
</dbReference>